<keyword evidence="4" id="KW-0808">Transferase</keyword>
<keyword evidence="1" id="KW-0067">ATP-binding</keyword>
<dbReference type="PROSITE" id="PS00107">
    <property type="entry name" value="PROTEIN_KINASE_ATP"/>
    <property type="match status" value="1"/>
</dbReference>
<reference evidence="5" key="1">
    <citation type="submission" date="2016-10" db="EMBL/GenBank/DDBJ databases">
        <authorList>
            <person name="Varghese N."/>
            <person name="Submissions S."/>
        </authorList>
    </citation>
    <scope>NUCLEOTIDE SEQUENCE [LARGE SCALE GENOMIC DNA]</scope>
    <source>
        <strain evidence="5">DSM 17044</strain>
    </source>
</reference>
<dbReference type="Gene3D" id="3.30.200.20">
    <property type="entry name" value="Phosphorylase Kinase, domain 1"/>
    <property type="match status" value="1"/>
</dbReference>
<dbReference type="PANTHER" id="PTHR44329:SF289">
    <property type="entry name" value="SERINE_THREONINE-PROTEIN KINASE VIK"/>
    <property type="match status" value="1"/>
</dbReference>
<dbReference type="CDD" id="cd14014">
    <property type="entry name" value="STKc_PknB_like"/>
    <property type="match status" value="1"/>
</dbReference>
<proteinExistence type="predicted"/>
<evidence type="ECO:0000256" key="1">
    <source>
        <dbReference type="PROSITE-ProRule" id="PRU10141"/>
    </source>
</evidence>
<dbReference type="InterPro" id="IPR011009">
    <property type="entry name" value="Kinase-like_dom_sf"/>
</dbReference>
<feature type="binding site" evidence="1">
    <location>
        <position position="49"/>
    </location>
    <ligand>
        <name>ATP</name>
        <dbReference type="ChEBI" id="CHEBI:30616"/>
    </ligand>
</feature>
<gene>
    <name evidence="4" type="ORF">SAMN05444354_10767</name>
</gene>
<dbReference type="PROSITE" id="PS50011">
    <property type="entry name" value="PROTEIN_KINASE_DOM"/>
    <property type="match status" value="1"/>
</dbReference>
<dbReference type="Gene3D" id="1.10.510.10">
    <property type="entry name" value="Transferase(Phosphotransferase) domain 1"/>
    <property type="match status" value="1"/>
</dbReference>
<name>A0A1H7RL78_STIAU</name>
<dbReference type="GO" id="GO:0005524">
    <property type="term" value="F:ATP binding"/>
    <property type="evidence" value="ECO:0007669"/>
    <property type="project" value="UniProtKB-UniRule"/>
</dbReference>
<keyword evidence="4" id="KW-0723">Serine/threonine-protein kinase</keyword>
<dbReference type="Pfam" id="PF00069">
    <property type="entry name" value="Pkinase"/>
    <property type="match status" value="1"/>
</dbReference>
<dbReference type="Proteomes" id="UP000182719">
    <property type="component" value="Unassembled WGS sequence"/>
</dbReference>
<dbReference type="InterPro" id="IPR017441">
    <property type="entry name" value="Protein_kinase_ATP_BS"/>
</dbReference>
<evidence type="ECO:0000313" key="5">
    <source>
        <dbReference type="Proteomes" id="UP000182719"/>
    </source>
</evidence>
<evidence type="ECO:0000313" key="4">
    <source>
        <dbReference type="EMBL" id="SEL60157.1"/>
    </source>
</evidence>
<keyword evidence="5" id="KW-1185">Reference proteome</keyword>
<dbReference type="OrthoDB" id="5451015at2"/>
<feature type="domain" description="Protein kinase" evidence="3">
    <location>
        <begin position="18"/>
        <end position="290"/>
    </location>
</feature>
<dbReference type="AlphaFoldDB" id="A0A1H7RL78"/>
<dbReference type="EMBL" id="FOAP01000007">
    <property type="protein sequence ID" value="SEL60157.1"/>
    <property type="molecule type" value="Genomic_DNA"/>
</dbReference>
<dbReference type="GO" id="GO:0004674">
    <property type="term" value="F:protein serine/threonine kinase activity"/>
    <property type="evidence" value="ECO:0007669"/>
    <property type="project" value="UniProtKB-KW"/>
</dbReference>
<dbReference type="RefSeq" id="WP_075007127.1">
    <property type="nucleotide sequence ID" value="NZ_FOAP01000007.1"/>
</dbReference>
<dbReference type="InterPro" id="IPR051681">
    <property type="entry name" value="Ser/Thr_Kinases-Pseudokinases"/>
</dbReference>
<organism evidence="4 5">
    <name type="scientific">Stigmatella aurantiaca</name>
    <dbReference type="NCBI Taxonomy" id="41"/>
    <lineage>
        <taxon>Bacteria</taxon>
        <taxon>Pseudomonadati</taxon>
        <taxon>Myxococcota</taxon>
        <taxon>Myxococcia</taxon>
        <taxon>Myxococcales</taxon>
        <taxon>Cystobacterineae</taxon>
        <taxon>Archangiaceae</taxon>
        <taxon>Stigmatella</taxon>
    </lineage>
</organism>
<evidence type="ECO:0000256" key="2">
    <source>
        <dbReference type="SAM" id="MobiDB-lite"/>
    </source>
</evidence>
<accession>A0A1H7RL78</accession>
<protein>
    <submittedName>
        <fullName evidence="4">Serine/threonine protein kinase</fullName>
    </submittedName>
</protein>
<dbReference type="InterPro" id="IPR000719">
    <property type="entry name" value="Prot_kinase_dom"/>
</dbReference>
<dbReference type="PANTHER" id="PTHR44329">
    <property type="entry name" value="SERINE/THREONINE-PROTEIN KINASE TNNI3K-RELATED"/>
    <property type="match status" value="1"/>
</dbReference>
<keyword evidence="1" id="KW-0547">Nucleotide-binding</keyword>
<dbReference type="SUPFAM" id="SSF56112">
    <property type="entry name" value="Protein kinase-like (PK-like)"/>
    <property type="match status" value="1"/>
</dbReference>
<feature type="region of interest" description="Disordered" evidence="2">
    <location>
        <begin position="380"/>
        <end position="402"/>
    </location>
</feature>
<sequence length="449" mass="49025">MNELSPEALPPGTLVGSWRVDACVGYGTYGVVYRTYWAGQTEGPPVALKLARHPGDPRFDREAELLTRVQHPSVPRLLGRGRWQGRRKGSTHPYLALEWVEGLRLYEWAQEHPFRPYQPLRWLAQVARGLEATHACGGLHRDVKGDNVMVGPGGQAFLMDFGCGTWEGATPLTEGPLAPGTRIYRSPQALRFHWNHRRSDGGHYEATPADDVYALGVMAYRLWTGVYPPLATDPSIMGDDGRDTLEVRVPPGKLTPLAPEVEALILRMLSENPWDRGSAAELAATMEDLVAATEATERIPMRCPTRAQPDAGASVAFKRRAGIGAVLLTAAMGLTTLSSDNWSVKRLQAFSSSMQDGGTGGVADAAVESALMSIKVEEPHPKGLSLDMPKEPLPGQRRPPCPRPEISIRGGCWIEVARTSPPCGEGYVWKDACYYPVPAPLRPNTSEKP</sequence>
<keyword evidence="4" id="KW-0418">Kinase</keyword>
<dbReference type="SMART" id="SM00220">
    <property type="entry name" value="S_TKc"/>
    <property type="match status" value="1"/>
</dbReference>
<evidence type="ECO:0000259" key="3">
    <source>
        <dbReference type="PROSITE" id="PS50011"/>
    </source>
</evidence>